<evidence type="ECO:0000259" key="1">
    <source>
        <dbReference type="PROSITE" id="PS50871"/>
    </source>
</evidence>
<keyword evidence="3" id="KW-1185">Reference proteome</keyword>
<dbReference type="EMBL" id="MW015081">
    <property type="protein sequence ID" value="QPX47974.1"/>
    <property type="molecule type" value="Genomic_DNA"/>
</dbReference>
<dbReference type="PROSITE" id="PS50871">
    <property type="entry name" value="C1Q"/>
    <property type="match status" value="1"/>
</dbReference>
<protein>
    <recommendedName>
        <fullName evidence="1">C1q domain-containing protein</fullName>
    </recommendedName>
</protein>
<name>A0A879R192_9CAUD</name>
<dbReference type="InterPro" id="IPR008983">
    <property type="entry name" value="Tumour_necrosis_fac-like_dom"/>
</dbReference>
<dbReference type="Pfam" id="PF00386">
    <property type="entry name" value="C1q"/>
    <property type="match status" value="1"/>
</dbReference>
<sequence>MSTLKVNYIQANTTSEIDINSPLGTIPSLDVTGSATIGGNLNITGVSTFTGNSYVAGSLGIGTASPGTKLHLIGNQYLQGGNYFTDTTSGYFWAGNGSFAGGIYGSNSGNVTTIISPQTINFVTSSTQRLSIDSSGRITAPFQPSCSVYLSTNQNITSSTWTQLNINTSRFNTGNNFNTSTYTFTAPVAGKYFISYTVNFALDTTIVNSGSYLYTAIKVNGAFYHYGQGFRNSVIWKNDSTLSAGQLVNLAANDTVNLWAYSDGNNVVASGSERSHLAVHLLG</sequence>
<evidence type="ECO:0000313" key="2">
    <source>
        <dbReference type="EMBL" id="QPX47974.1"/>
    </source>
</evidence>
<dbReference type="InterPro" id="IPR001073">
    <property type="entry name" value="C1q_dom"/>
</dbReference>
<feature type="domain" description="C1q" evidence="1">
    <location>
        <begin position="139"/>
        <end position="283"/>
    </location>
</feature>
<evidence type="ECO:0000313" key="3">
    <source>
        <dbReference type="Proteomes" id="UP000664915"/>
    </source>
</evidence>
<dbReference type="SUPFAM" id="SSF49842">
    <property type="entry name" value="TNF-like"/>
    <property type="match status" value="1"/>
</dbReference>
<dbReference type="Proteomes" id="UP000664915">
    <property type="component" value="Segment"/>
</dbReference>
<dbReference type="GeneID" id="77946179"/>
<dbReference type="RefSeq" id="YP_010669984.1">
    <property type="nucleotide sequence ID" value="NC_070963.1"/>
</dbReference>
<proteinExistence type="predicted"/>
<reference evidence="2" key="1">
    <citation type="submission" date="2020-09" db="EMBL/GenBank/DDBJ databases">
        <authorList>
            <person name="Zhang D."/>
            <person name="Hatherill J.R."/>
            <person name="Ramirez J.F."/>
            <person name="Edinger B."/>
            <person name="Balarin R."/>
            <person name="Sullivan A."/>
            <person name="Humpal K.M."/>
            <person name="Guseva A."/>
            <person name="Butela K.A."/>
            <person name="Garlena R.A."/>
            <person name="Russell D.A."/>
            <person name="Pope W.H."/>
            <person name="Jacobs-Sera D."/>
            <person name="Hatfull G.F."/>
        </authorList>
    </citation>
    <scope>NUCLEOTIDE SEQUENCE</scope>
</reference>
<dbReference type="Gene3D" id="2.60.120.40">
    <property type="match status" value="1"/>
</dbReference>
<organism evidence="2 3">
    <name type="scientific">Synechococcus phage S-SRM01</name>
    <dbReference type="NCBI Taxonomy" id="2781608"/>
    <lineage>
        <taxon>Viruses</taxon>
        <taxon>Duplodnaviria</taxon>
        <taxon>Heunggongvirae</taxon>
        <taxon>Uroviricota</taxon>
        <taxon>Caudoviricetes</taxon>
        <taxon>Pantevenvirales</taxon>
        <taxon>Kyanoviridae</taxon>
        <taxon>Serangoonvirus</taxon>
        <taxon>Serangoonvirus essarone</taxon>
    </lineage>
</organism>
<dbReference type="KEGG" id="vg:77946179"/>
<accession>A0A879R192</accession>